<sequence>MLIVPVPRPPGQPPVWRPISLLPNAPQKQTRPVQDIRPHKGTYKTPHLSPRDEVPEHTGVNMDLVILMTLYLTSSGFRDLEFPETL</sequence>
<name>A0A0G4G0K7_9ALVE</name>
<dbReference type="EMBL" id="CDMZ01000789">
    <property type="protein sequence ID" value="CEM21532.1"/>
    <property type="molecule type" value="Genomic_DNA"/>
</dbReference>
<evidence type="ECO:0000256" key="1">
    <source>
        <dbReference type="SAM" id="MobiDB-lite"/>
    </source>
</evidence>
<dbReference type="AlphaFoldDB" id="A0A0G4G0K7"/>
<gene>
    <name evidence="2" type="ORF">Cvel_19665</name>
</gene>
<dbReference type="VEuPathDB" id="CryptoDB:Cvel_19665"/>
<organism evidence="2">
    <name type="scientific">Chromera velia CCMP2878</name>
    <dbReference type="NCBI Taxonomy" id="1169474"/>
    <lineage>
        <taxon>Eukaryota</taxon>
        <taxon>Sar</taxon>
        <taxon>Alveolata</taxon>
        <taxon>Colpodellida</taxon>
        <taxon>Chromeraceae</taxon>
        <taxon>Chromera</taxon>
    </lineage>
</organism>
<proteinExistence type="predicted"/>
<protein>
    <submittedName>
        <fullName evidence="2">Uncharacterized protein</fullName>
    </submittedName>
</protein>
<accession>A0A0G4G0K7</accession>
<evidence type="ECO:0000313" key="2">
    <source>
        <dbReference type="EMBL" id="CEM21532.1"/>
    </source>
</evidence>
<reference evidence="2" key="1">
    <citation type="submission" date="2014-11" db="EMBL/GenBank/DDBJ databases">
        <authorList>
            <person name="Otto D Thomas"/>
            <person name="Naeem Raeece"/>
        </authorList>
    </citation>
    <scope>NUCLEOTIDE SEQUENCE</scope>
</reference>
<feature type="region of interest" description="Disordered" evidence="1">
    <location>
        <begin position="14"/>
        <end position="56"/>
    </location>
</feature>